<name>A0A164TCD6_9AGAM</name>
<dbReference type="EMBL" id="KV419411">
    <property type="protein sequence ID" value="KZS92252.1"/>
    <property type="molecule type" value="Genomic_DNA"/>
</dbReference>
<feature type="signal peptide" evidence="2">
    <location>
        <begin position="1"/>
        <end position="26"/>
    </location>
</feature>
<feature type="compositionally biased region" description="Low complexity" evidence="1">
    <location>
        <begin position="236"/>
        <end position="254"/>
    </location>
</feature>
<reference evidence="3 4" key="1">
    <citation type="journal article" date="2016" name="Mol. Biol. Evol.">
        <title>Comparative Genomics of Early-Diverging Mushroom-Forming Fungi Provides Insights into the Origins of Lignocellulose Decay Capabilities.</title>
        <authorList>
            <person name="Nagy L.G."/>
            <person name="Riley R."/>
            <person name="Tritt A."/>
            <person name="Adam C."/>
            <person name="Daum C."/>
            <person name="Floudas D."/>
            <person name="Sun H."/>
            <person name="Yadav J.S."/>
            <person name="Pangilinan J."/>
            <person name="Larsson K.H."/>
            <person name="Matsuura K."/>
            <person name="Barry K."/>
            <person name="Labutti K."/>
            <person name="Kuo R."/>
            <person name="Ohm R.A."/>
            <person name="Bhattacharya S.S."/>
            <person name="Shirouzu T."/>
            <person name="Yoshinaga Y."/>
            <person name="Martin F.M."/>
            <person name="Grigoriev I.V."/>
            <person name="Hibbett D.S."/>
        </authorList>
    </citation>
    <scope>NUCLEOTIDE SEQUENCE [LARGE SCALE GENOMIC DNA]</scope>
    <source>
        <strain evidence="3 4">HHB9708</strain>
    </source>
</reference>
<feature type="compositionally biased region" description="Low complexity" evidence="1">
    <location>
        <begin position="217"/>
        <end position="227"/>
    </location>
</feature>
<protein>
    <recommendedName>
        <fullName evidence="5">FAS1 domain-containing protein</fullName>
    </recommendedName>
</protein>
<evidence type="ECO:0000313" key="3">
    <source>
        <dbReference type="EMBL" id="KZS92252.1"/>
    </source>
</evidence>
<feature type="region of interest" description="Disordered" evidence="1">
    <location>
        <begin position="267"/>
        <end position="286"/>
    </location>
</feature>
<feature type="chain" id="PRO_5007853322" description="FAS1 domain-containing protein" evidence="2">
    <location>
        <begin position="27"/>
        <end position="400"/>
    </location>
</feature>
<dbReference type="OrthoDB" id="2310204at2759"/>
<gene>
    <name evidence="3" type="ORF">SISNIDRAFT_456005</name>
</gene>
<dbReference type="AlphaFoldDB" id="A0A164TCD6"/>
<evidence type="ECO:0008006" key="5">
    <source>
        <dbReference type="Google" id="ProtNLM"/>
    </source>
</evidence>
<sequence length="400" mass="41975">MCWPSTPARVLFTVSLFLSLSSSSSCETLHDKLLHHGRSSEREARMSRRSNVPSDGFYVPAANGGSQLTIVEDTFPAGLGEPINVIISAKSDSAVLKDQPNDGGLRNYFQSIGFSGECLGQHEGDDQQADLGDGHGALNETAVIRWDYGDPSLGTCKETINGGNHFRYWIQNGPKANSGAIFLAVSYELPVAQNHDIIFNGYNLARDQLVGNATNQTTSPPTLSFASPLPPPPPSSTTSSSISSTNSSVSSATLSSNSTLSATSTITTLSTTSTTTTSSSTVTSPLTSPTVATYLPTFTGRSNATGYIYETTATYLTGLLPNTSDGINHFQSVANSSGGINAVDGLVALLEVHILSAPAGANLKSAAAALTTPRRFLQLFLRSNILLSILIYATNGLGLI</sequence>
<organism evidence="3 4">
    <name type="scientific">Sistotremastrum niveocremeum HHB9708</name>
    <dbReference type="NCBI Taxonomy" id="1314777"/>
    <lineage>
        <taxon>Eukaryota</taxon>
        <taxon>Fungi</taxon>
        <taxon>Dikarya</taxon>
        <taxon>Basidiomycota</taxon>
        <taxon>Agaricomycotina</taxon>
        <taxon>Agaricomycetes</taxon>
        <taxon>Sistotremastrales</taxon>
        <taxon>Sistotremastraceae</taxon>
        <taxon>Sertulicium</taxon>
        <taxon>Sertulicium niveocremeum</taxon>
    </lineage>
</organism>
<evidence type="ECO:0000256" key="1">
    <source>
        <dbReference type="SAM" id="MobiDB-lite"/>
    </source>
</evidence>
<keyword evidence="2" id="KW-0732">Signal</keyword>
<dbReference type="STRING" id="1314777.A0A164TCD6"/>
<evidence type="ECO:0000313" key="4">
    <source>
        <dbReference type="Proteomes" id="UP000076722"/>
    </source>
</evidence>
<proteinExistence type="predicted"/>
<dbReference type="Proteomes" id="UP000076722">
    <property type="component" value="Unassembled WGS sequence"/>
</dbReference>
<keyword evidence="4" id="KW-1185">Reference proteome</keyword>
<accession>A0A164TCD6</accession>
<evidence type="ECO:0000256" key="2">
    <source>
        <dbReference type="SAM" id="SignalP"/>
    </source>
</evidence>
<feature type="region of interest" description="Disordered" evidence="1">
    <location>
        <begin position="213"/>
        <end position="254"/>
    </location>
</feature>